<evidence type="ECO:0000256" key="5">
    <source>
        <dbReference type="PROSITE-ProRule" id="PRU01023"/>
    </source>
</evidence>
<dbReference type="Gene3D" id="3.30.70.1170">
    <property type="entry name" value="Sun protein, domain 3"/>
    <property type="match status" value="1"/>
</dbReference>
<evidence type="ECO:0000313" key="7">
    <source>
        <dbReference type="EMBL" id="KAJ03336.1"/>
    </source>
</evidence>
<comment type="caution">
    <text evidence="5">Lacks conserved residue(s) required for the propagation of feature annotation.</text>
</comment>
<gene>
    <name evidence="7" type="ORF">PM02_08245</name>
</gene>
<dbReference type="CDD" id="cd02440">
    <property type="entry name" value="AdoMet_MTases"/>
    <property type="match status" value="1"/>
</dbReference>
<comment type="similarity">
    <text evidence="5">Belongs to the class I-like SAM-binding methyltransferase superfamily. RsmB/NOP family.</text>
</comment>
<dbReference type="InterPro" id="IPR001678">
    <property type="entry name" value="MeTrfase_RsmB-F_NOP2_dom"/>
</dbReference>
<dbReference type="GO" id="GO:0001510">
    <property type="term" value="P:RNA methylation"/>
    <property type="evidence" value="ECO:0007669"/>
    <property type="project" value="InterPro"/>
</dbReference>
<dbReference type="InterPro" id="IPR049560">
    <property type="entry name" value="MeTrfase_RsmB-F_NOP2_cat"/>
</dbReference>
<proteinExistence type="inferred from homology"/>
<dbReference type="STRING" id="83219.PM02_08245"/>
<comment type="caution">
    <text evidence="7">The sequence shown here is derived from an EMBL/GenBank/DDBJ whole genome shotgun (WGS) entry which is preliminary data.</text>
</comment>
<dbReference type="RefSeq" id="WP_037907193.1">
    <property type="nucleotide sequence ID" value="NZ_JEMU01000006.1"/>
</dbReference>
<dbReference type="eggNOG" id="COG0144">
    <property type="taxonomic scope" value="Bacteria"/>
</dbReference>
<dbReference type="PANTHER" id="PTHR22807">
    <property type="entry name" value="NOP2 YEAST -RELATED NOL1/NOP2/FMU SUN DOMAIN-CONTAINING"/>
    <property type="match status" value="1"/>
</dbReference>
<evidence type="ECO:0000256" key="1">
    <source>
        <dbReference type="ARBA" id="ARBA00022603"/>
    </source>
</evidence>
<dbReference type="PANTHER" id="PTHR22807:SF53">
    <property type="entry name" value="RIBOSOMAL RNA SMALL SUBUNIT METHYLTRANSFERASE B-RELATED"/>
    <property type="match status" value="1"/>
</dbReference>
<keyword evidence="1 5" id="KW-0489">Methyltransferase</keyword>
<feature type="binding site" evidence="5">
    <location>
        <position position="247"/>
    </location>
    <ligand>
        <name>S-adenosyl-L-methionine</name>
        <dbReference type="ChEBI" id="CHEBI:59789"/>
    </ligand>
</feature>
<accession>A0A061SNP9</accession>
<keyword evidence="4 5" id="KW-0694">RNA-binding</keyword>
<reference evidence="7 8" key="1">
    <citation type="journal article" date="2014" name="Genome Announc.">
        <title>Draft Genome Sequences of Two Isolates of the Roseobacter Group, Sulfitobacter sp. Strains 3SOLIMAR09 and 1FIGIMAR09, from Harbors of Mallorca Island (Mediterranean Sea).</title>
        <authorList>
            <person name="Mas-Llado M."/>
            <person name="Pina-Villalonga J.M."/>
            <person name="Brunet-Galmes I."/>
            <person name="Nogales B."/>
            <person name="Bosch R."/>
        </authorList>
    </citation>
    <scope>NUCLEOTIDE SEQUENCE [LARGE SCALE GENOMIC DNA]</scope>
    <source>
        <strain evidence="7 8">1FIGIMAR09</strain>
    </source>
</reference>
<organism evidence="7 8">
    <name type="scientific">Sulfitobacter mediterraneus</name>
    <dbReference type="NCBI Taxonomy" id="83219"/>
    <lineage>
        <taxon>Bacteria</taxon>
        <taxon>Pseudomonadati</taxon>
        <taxon>Pseudomonadota</taxon>
        <taxon>Alphaproteobacteria</taxon>
        <taxon>Rhodobacterales</taxon>
        <taxon>Roseobacteraceae</taxon>
        <taxon>Sulfitobacter</taxon>
    </lineage>
</organism>
<dbReference type="Pfam" id="PF22458">
    <property type="entry name" value="RsmF-B_ferredox"/>
    <property type="match status" value="1"/>
</dbReference>
<dbReference type="EMBL" id="JEMU01000006">
    <property type="protein sequence ID" value="KAJ03336.1"/>
    <property type="molecule type" value="Genomic_DNA"/>
</dbReference>
<feature type="active site" description="Nucleophile" evidence="5">
    <location>
        <position position="340"/>
    </location>
</feature>
<evidence type="ECO:0000256" key="3">
    <source>
        <dbReference type="ARBA" id="ARBA00022691"/>
    </source>
</evidence>
<evidence type="ECO:0000259" key="6">
    <source>
        <dbReference type="PROSITE" id="PS51686"/>
    </source>
</evidence>
<protein>
    <submittedName>
        <fullName evidence="7">SAM-dependent methlyltransferase</fullName>
    </submittedName>
</protein>
<sequence length="386" mass="41572">MTPGARVAAAIEILGDMSDGLAAEQALTRWARRSRFAGSKDRAAIRDHVFDVLRCRRTAAHYGQGDTPRALMIGLLHQQDADLDELFSGDGHAPAPLTGQERQFPMPPQDQAVAWNLPDWLIPAFEASLGEAANGAAIALQDRAPVFLRVNTLKTSRDQAQASLQAEGVESKHNPLCDTALTVTEGARKIRNSNAYLQGHVELQDAASQAVVAALPKGGRVLDYCAGGGGKALALAEDPDRKVFAHDIDPRRMADLPGRADRAGAQITTLRTEQTAQSEKFDIVLCDAPCSGSGAWRRAAEGKWTLTPDQLATLNQTQDDILDKAATLIAAGGVLAYATCSVLRDENEDRVEAFLARHPGWSMTYSHRFDLGPNGDGFYTAHLTQD</sequence>
<dbReference type="PRINTS" id="PR02008">
    <property type="entry name" value="RCMTFAMILY"/>
</dbReference>
<evidence type="ECO:0000256" key="2">
    <source>
        <dbReference type="ARBA" id="ARBA00022679"/>
    </source>
</evidence>
<keyword evidence="3 5" id="KW-0949">S-adenosyl-L-methionine</keyword>
<keyword evidence="8" id="KW-1185">Reference proteome</keyword>
<dbReference type="InterPro" id="IPR023267">
    <property type="entry name" value="RCMT"/>
</dbReference>
<dbReference type="GO" id="GO:0003723">
    <property type="term" value="F:RNA binding"/>
    <property type="evidence" value="ECO:0007669"/>
    <property type="project" value="UniProtKB-UniRule"/>
</dbReference>
<evidence type="ECO:0000313" key="8">
    <source>
        <dbReference type="Proteomes" id="UP000027337"/>
    </source>
</evidence>
<dbReference type="SUPFAM" id="SSF53335">
    <property type="entry name" value="S-adenosyl-L-methionine-dependent methyltransferases"/>
    <property type="match status" value="1"/>
</dbReference>
<name>A0A061SNP9_9RHOB</name>
<dbReference type="InterPro" id="IPR054728">
    <property type="entry name" value="RsmB-like_ferredoxin"/>
</dbReference>
<dbReference type="Pfam" id="PF01189">
    <property type="entry name" value="Methyltr_RsmB-F"/>
    <property type="match status" value="1"/>
</dbReference>
<evidence type="ECO:0000256" key="4">
    <source>
        <dbReference type="ARBA" id="ARBA00022884"/>
    </source>
</evidence>
<dbReference type="AlphaFoldDB" id="A0A061SNP9"/>
<dbReference type="Proteomes" id="UP000027337">
    <property type="component" value="Unassembled WGS sequence"/>
</dbReference>
<keyword evidence="2 5" id="KW-0808">Transferase</keyword>
<dbReference type="PROSITE" id="PS51686">
    <property type="entry name" value="SAM_MT_RSMB_NOP"/>
    <property type="match status" value="1"/>
</dbReference>
<feature type="binding site" evidence="5">
    <location>
        <position position="287"/>
    </location>
    <ligand>
        <name>S-adenosyl-L-methionine</name>
        <dbReference type="ChEBI" id="CHEBI:59789"/>
    </ligand>
</feature>
<feature type="domain" description="SAM-dependent MTase RsmB/NOP-type" evidence="6">
    <location>
        <begin position="136"/>
        <end position="386"/>
    </location>
</feature>
<dbReference type="InterPro" id="IPR029063">
    <property type="entry name" value="SAM-dependent_MTases_sf"/>
</dbReference>
<dbReference type="GO" id="GO:0008173">
    <property type="term" value="F:RNA methyltransferase activity"/>
    <property type="evidence" value="ECO:0007669"/>
    <property type="project" value="InterPro"/>
</dbReference>
<dbReference type="Gene3D" id="3.40.50.150">
    <property type="entry name" value="Vaccinia Virus protein VP39"/>
    <property type="match status" value="1"/>
</dbReference>